<dbReference type="Pfam" id="PF01694">
    <property type="entry name" value="Rhomboid"/>
    <property type="match status" value="1"/>
</dbReference>
<comment type="similarity">
    <text evidence="2">Belongs to the peptidase S54 family.</text>
</comment>
<dbReference type="GO" id="GO:0004252">
    <property type="term" value="F:serine-type endopeptidase activity"/>
    <property type="evidence" value="ECO:0007669"/>
    <property type="project" value="InterPro"/>
</dbReference>
<dbReference type="InterPro" id="IPR051739">
    <property type="entry name" value="Rhomboid_IM_Serine_Proteases"/>
</dbReference>
<comment type="subcellular location">
    <subcellularLocation>
        <location evidence="1">Membrane</location>
        <topology evidence="1">Multi-pass membrane protein</topology>
    </subcellularLocation>
</comment>
<proteinExistence type="inferred from homology"/>
<evidence type="ECO:0000256" key="4">
    <source>
        <dbReference type="ARBA" id="ARBA00022989"/>
    </source>
</evidence>
<keyword evidence="3 6" id="KW-0812">Transmembrane</keyword>
<reference evidence="8" key="1">
    <citation type="submission" date="2021-03" db="EMBL/GenBank/DDBJ databases">
        <title>Chromosome level genome of the anhydrobiotic midge Polypedilum vanderplanki.</title>
        <authorList>
            <person name="Yoshida Y."/>
            <person name="Kikawada T."/>
            <person name="Gusev O."/>
        </authorList>
    </citation>
    <scope>NUCLEOTIDE SEQUENCE</scope>
    <source>
        <strain evidence="8">NIAS01</strain>
        <tissue evidence="8">Whole body or cell culture</tissue>
    </source>
</reference>
<dbReference type="InterPro" id="IPR022764">
    <property type="entry name" value="Peptidase_S54_rhomboid_dom"/>
</dbReference>
<evidence type="ECO:0000256" key="1">
    <source>
        <dbReference type="ARBA" id="ARBA00004141"/>
    </source>
</evidence>
<feature type="domain" description="Peptidase S54 rhomboid" evidence="7">
    <location>
        <begin position="44"/>
        <end position="68"/>
    </location>
</feature>
<dbReference type="Gene3D" id="1.20.1540.10">
    <property type="entry name" value="Rhomboid-like"/>
    <property type="match status" value="1"/>
</dbReference>
<feature type="transmembrane region" description="Helical" evidence="6">
    <location>
        <begin position="46"/>
        <end position="70"/>
    </location>
</feature>
<keyword evidence="4 6" id="KW-1133">Transmembrane helix</keyword>
<protein>
    <recommendedName>
        <fullName evidence="7">Peptidase S54 rhomboid domain-containing protein</fullName>
    </recommendedName>
</protein>
<dbReference type="PANTHER" id="PTHR45840">
    <property type="entry name" value="RHOMBOID-RELATED PROTEIN"/>
    <property type="match status" value="1"/>
</dbReference>
<evidence type="ECO:0000313" key="8">
    <source>
        <dbReference type="EMBL" id="KAG5668585.1"/>
    </source>
</evidence>
<evidence type="ECO:0000256" key="5">
    <source>
        <dbReference type="ARBA" id="ARBA00023136"/>
    </source>
</evidence>
<sequence length="78" mass="8919">MDQQKSMGCPWIMIIFSAIQLIFNNFHPSDDTYQALAFSLTHKSEIWRFLTYSLLHAGTAHLIINIVLAVGHCITIRD</sequence>
<dbReference type="OrthoDB" id="418595at2759"/>
<keyword evidence="9" id="KW-1185">Reference proteome</keyword>
<dbReference type="InterPro" id="IPR035952">
    <property type="entry name" value="Rhomboid-like_sf"/>
</dbReference>
<name>A0A9J6BFB5_POLVA</name>
<dbReference type="Proteomes" id="UP001107558">
    <property type="component" value="Chromosome 4"/>
</dbReference>
<evidence type="ECO:0000256" key="6">
    <source>
        <dbReference type="SAM" id="Phobius"/>
    </source>
</evidence>
<comment type="caution">
    <text evidence="8">The sequence shown here is derived from an EMBL/GenBank/DDBJ whole genome shotgun (WGS) entry which is preliminary data.</text>
</comment>
<dbReference type="AlphaFoldDB" id="A0A9J6BFB5"/>
<feature type="transmembrane region" description="Helical" evidence="6">
    <location>
        <begin position="7"/>
        <end position="26"/>
    </location>
</feature>
<keyword evidence="5 6" id="KW-0472">Membrane</keyword>
<evidence type="ECO:0000256" key="2">
    <source>
        <dbReference type="ARBA" id="ARBA00009045"/>
    </source>
</evidence>
<evidence type="ECO:0000256" key="3">
    <source>
        <dbReference type="ARBA" id="ARBA00022692"/>
    </source>
</evidence>
<gene>
    <name evidence="8" type="ORF">PVAND_016521</name>
</gene>
<accession>A0A9J6BFB5</accession>
<dbReference type="EMBL" id="JADBJN010000004">
    <property type="protein sequence ID" value="KAG5668585.1"/>
    <property type="molecule type" value="Genomic_DNA"/>
</dbReference>
<evidence type="ECO:0000259" key="7">
    <source>
        <dbReference type="Pfam" id="PF01694"/>
    </source>
</evidence>
<dbReference type="SUPFAM" id="SSF144091">
    <property type="entry name" value="Rhomboid-like"/>
    <property type="match status" value="1"/>
</dbReference>
<dbReference type="PANTHER" id="PTHR45840:SF10">
    <property type="entry name" value="RHOMBOID PROTEASE"/>
    <property type="match status" value="1"/>
</dbReference>
<dbReference type="GO" id="GO:0016020">
    <property type="term" value="C:membrane"/>
    <property type="evidence" value="ECO:0007669"/>
    <property type="project" value="UniProtKB-SubCell"/>
</dbReference>
<organism evidence="8 9">
    <name type="scientific">Polypedilum vanderplanki</name>
    <name type="common">Sleeping chironomid midge</name>
    <dbReference type="NCBI Taxonomy" id="319348"/>
    <lineage>
        <taxon>Eukaryota</taxon>
        <taxon>Metazoa</taxon>
        <taxon>Ecdysozoa</taxon>
        <taxon>Arthropoda</taxon>
        <taxon>Hexapoda</taxon>
        <taxon>Insecta</taxon>
        <taxon>Pterygota</taxon>
        <taxon>Neoptera</taxon>
        <taxon>Endopterygota</taxon>
        <taxon>Diptera</taxon>
        <taxon>Nematocera</taxon>
        <taxon>Chironomoidea</taxon>
        <taxon>Chironomidae</taxon>
        <taxon>Chironominae</taxon>
        <taxon>Polypedilum</taxon>
        <taxon>Polypedilum</taxon>
    </lineage>
</organism>
<evidence type="ECO:0000313" key="9">
    <source>
        <dbReference type="Proteomes" id="UP001107558"/>
    </source>
</evidence>